<dbReference type="InterPro" id="IPR036165">
    <property type="entry name" value="YefM-like_sf"/>
</dbReference>
<dbReference type="AlphaFoldDB" id="A0A0M5TIF8"/>
<dbReference type="RefSeq" id="WP_062288726.1">
    <property type="nucleotide sequence ID" value="NZ_CP012036.1"/>
</dbReference>
<evidence type="ECO:0000313" key="3">
    <source>
        <dbReference type="Proteomes" id="UP000062645"/>
    </source>
</evidence>
<dbReference type="Proteomes" id="UP000062645">
    <property type="component" value="Chromosome"/>
</dbReference>
<evidence type="ECO:0000313" key="2">
    <source>
        <dbReference type="EMBL" id="ALF52200.1"/>
    </source>
</evidence>
<dbReference type="PATRIC" id="fig|224013.5.peg.955"/>
<dbReference type="SUPFAM" id="SSF143120">
    <property type="entry name" value="YefM-like"/>
    <property type="match status" value="1"/>
</dbReference>
<protein>
    <submittedName>
        <fullName evidence="2">Prevent-host-death protein</fullName>
    </submittedName>
</protein>
<keyword evidence="3" id="KW-1185">Reference proteome</keyword>
<reference evidence="3" key="1">
    <citation type="submission" date="2015-07" db="EMBL/GenBank/DDBJ databases">
        <title>Genome Of Nitrogen-Fixing Cyanobacterium Nostoc piscinale CENA21 From Solimoes/Amazon River Floodplain Sediments And Comparative Genomics To Uncover Biosynthetic Natural Products Potential.</title>
        <authorList>
            <person name="Leao T.F."/>
            <person name="Leao P.N."/>
            <person name="Guimaraes P.I."/>
            <person name="de Melo A.G.C."/>
            <person name="Ramos R.T.J."/>
            <person name="Silva A."/>
            <person name="Fiore M.F."/>
            <person name="Schneider M.P.C."/>
        </authorList>
    </citation>
    <scope>NUCLEOTIDE SEQUENCE [LARGE SCALE GENOMIC DNA]</scope>
    <source>
        <strain evidence="3">CENA21</strain>
    </source>
</reference>
<accession>A0A0M5TIF8</accession>
<name>A0A0M5TIF8_9NOSO</name>
<sequence>MKTVDKNELKANLLEFLQLVELEGEDILVVDENKPIVRISPYQRTSNTEELFKNMRGKVKYYEDLTTPTIEEWLEV</sequence>
<dbReference type="EMBL" id="CP012036">
    <property type="protein sequence ID" value="ALF52200.1"/>
    <property type="molecule type" value="Genomic_DNA"/>
</dbReference>
<proteinExistence type="inferred from homology"/>
<dbReference type="KEGG" id="npz:ACX27_03975"/>
<evidence type="ECO:0000256" key="1">
    <source>
        <dbReference type="ARBA" id="ARBA00009981"/>
    </source>
</evidence>
<comment type="similarity">
    <text evidence="1">Belongs to the phD/YefM antitoxin family.</text>
</comment>
<dbReference type="OrthoDB" id="466201at2"/>
<reference evidence="2 3" key="2">
    <citation type="journal article" date="2016" name="Genome Announc.">
        <title>Draft Genome Sequence of the N2-Fixing Cyanobacterium Nostoc piscinale CENA21, Isolated from the Brazilian Amazon Floodplain.</title>
        <authorList>
            <person name="Leao T."/>
            <person name="Guimaraes P.I."/>
            <person name="de Melo A.G."/>
            <person name="Ramos R.T."/>
            <person name="Leao P.N."/>
            <person name="Silva A."/>
            <person name="Fiore M.F."/>
            <person name="Schneider M.P."/>
        </authorList>
    </citation>
    <scope>NUCLEOTIDE SEQUENCE [LARGE SCALE GENOMIC DNA]</scope>
    <source>
        <strain evidence="2 3">CENA21</strain>
    </source>
</reference>
<organism evidence="2 3">
    <name type="scientific">Nostoc piscinale CENA21</name>
    <dbReference type="NCBI Taxonomy" id="224013"/>
    <lineage>
        <taxon>Bacteria</taxon>
        <taxon>Bacillati</taxon>
        <taxon>Cyanobacteriota</taxon>
        <taxon>Cyanophyceae</taxon>
        <taxon>Nostocales</taxon>
        <taxon>Nostocaceae</taxon>
        <taxon>Nostoc</taxon>
    </lineage>
</organism>
<gene>
    <name evidence="2" type="ORF">ACX27_03975</name>
</gene>